<protein>
    <submittedName>
        <fullName evidence="2">BTB POZ domain-containing POB1</fullName>
    </submittedName>
</protein>
<dbReference type="Proteomes" id="UP001152795">
    <property type="component" value="Unassembled WGS sequence"/>
</dbReference>
<dbReference type="Gene3D" id="3.30.710.10">
    <property type="entry name" value="Potassium Channel Kv1.1, Chain A"/>
    <property type="match status" value="1"/>
</dbReference>
<dbReference type="InterPro" id="IPR011705">
    <property type="entry name" value="BACK"/>
</dbReference>
<organism evidence="2 3">
    <name type="scientific">Paramuricea clavata</name>
    <name type="common">Red gorgonian</name>
    <name type="synonym">Violescent sea-whip</name>
    <dbReference type="NCBI Taxonomy" id="317549"/>
    <lineage>
        <taxon>Eukaryota</taxon>
        <taxon>Metazoa</taxon>
        <taxon>Cnidaria</taxon>
        <taxon>Anthozoa</taxon>
        <taxon>Octocorallia</taxon>
        <taxon>Malacalcyonacea</taxon>
        <taxon>Plexauridae</taxon>
        <taxon>Paramuricea</taxon>
    </lineage>
</organism>
<reference evidence="2" key="1">
    <citation type="submission" date="2020-04" db="EMBL/GenBank/DDBJ databases">
        <authorList>
            <person name="Alioto T."/>
            <person name="Alioto T."/>
            <person name="Gomez Garrido J."/>
        </authorList>
    </citation>
    <scope>NUCLEOTIDE SEQUENCE</scope>
    <source>
        <strain evidence="2">A484AB</strain>
    </source>
</reference>
<dbReference type="OrthoDB" id="5982674at2759"/>
<dbReference type="EMBL" id="CACRXK020000025">
    <property type="protein sequence ID" value="CAB3977021.1"/>
    <property type="molecule type" value="Genomic_DNA"/>
</dbReference>
<dbReference type="SUPFAM" id="SSF54695">
    <property type="entry name" value="POZ domain"/>
    <property type="match status" value="1"/>
</dbReference>
<evidence type="ECO:0000256" key="1">
    <source>
        <dbReference type="SAM" id="MobiDB-lite"/>
    </source>
</evidence>
<dbReference type="InterPro" id="IPR045890">
    <property type="entry name" value="POB1-like"/>
</dbReference>
<evidence type="ECO:0000313" key="3">
    <source>
        <dbReference type="Proteomes" id="UP001152795"/>
    </source>
</evidence>
<sequence>MSKNWKKKAGNPDDERDSRVQPFLHRKYGKRDTGFKMGEIVERANLYKDEYNQEGIHDKVLVLQVMPDDYEMQELTARLELIECSSTAVNEVKSKVSGESASGSRREMSTSGLCSDTMSVHIEDKVEVHEQSVTSLADSAAKDGDLYSSTAIVETSSCIEGPEIHEPDSFETNLSDAREFGSQSIPDKRERSYDTEPFSYWSESKTERSDIHRNSACGEHCYTSEANKLNHYSVEASDRTAEDSSEVNIDHSEAYSMSEKPIPPPRTIFQDANHGFPENERGLNVYTVTVEEEVIESGSMKGESEFACGEKTELESVEYATGLDARNGTCSDSNSSASACDVHVLREHRIYVHASLLAVNSRYFRSLLFESGMRECTSAEFCMKVTEVEEDAFLLLLRSIYDPDVLDTVEITELVNVLRLSVKYDVRFSTIKATRVLEAMPLTLDVCETIIEAVSSGGLPDLGGVMRNVEIRLLGEFEPLDETWESEKFATLTEHALRFILGSDLLIVQSENTVFIALMQWIAANGELYEDITEYSDLLNLVRFELMKPTYIHDVVRGHEIAMQLNDFEAVYLKAITYHALPPKRRGGEVKQRQWCQPKSPTFMWILYPEPEMFSFDKGTSSNSIQSSSFWYFGYKMHLRLDLSTCQDESCLYLVVENLVDDGSVEIVYDVDVKFGEGLHKSFTCDSFVYRGKDPSSAPGNYPFDEKYSLGEIKEILLGSPPIKVAITFEVAVKKILND</sequence>
<gene>
    <name evidence="2" type="ORF">PACLA_8A074917</name>
</gene>
<dbReference type="Gene3D" id="1.25.40.420">
    <property type="match status" value="1"/>
</dbReference>
<dbReference type="AlphaFoldDB" id="A0A6S7FRS7"/>
<feature type="region of interest" description="Disordered" evidence="1">
    <location>
        <begin position="158"/>
        <end position="193"/>
    </location>
</feature>
<dbReference type="SMART" id="SM00875">
    <property type="entry name" value="BACK"/>
    <property type="match status" value="1"/>
</dbReference>
<feature type="compositionally biased region" description="Polar residues" evidence="1">
    <location>
        <begin position="170"/>
        <end position="185"/>
    </location>
</feature>
<dbReference type="InterPro" id="IPR011333">
    <property type="entry name" value="SKP1/BTB/POZ_sf"/>
</dbReference>
<dbReference type="InterPro" id="IPR000210">
    <property type="entry name" value="BTB/POZ_dom"/>
</dbReference>
<comment type="caution">
    <text evidence="2">The sequence shown here is derived from an EMBL/GenBank/DDBJ whole genome shotgun (WGS) entry which is preliminary data.</text>
</comment>
<dbReference type="Pfam" id="PF00651">
    <property type="entry name" value="BTB"/>
    <property type="match status" value="1"/>
</dbReference>
<evidence type="ECO:0000313" key="2">
    <source>
        <dbReference type="EMBL" id="CAB3977021.1"/>
    </source>
</evidence>
<dbReference type="PANTHER" id="PTHR46336">
    <property type="entry name" value="OS02G0260700 PROTEIN"/>
    <property type="match status" value="1"/>
</dbReference>
<keyword evidence="3" id="KW-1185">Reference proteome</keyword>
<dbReference type="PANTHER" id="PTHR46336:SF3">
    <property type="entry name" value="BTB_POZ DOMAIN-CONTAINING PROTEIN POB1"/>
    <property type="match status" value="1"/>
</dbReference>
<proteinExistence type="predicted"/>
<dbReference type="SMART" id="SM00225">
    <property type="entry name" value="BTB"/>
    <property type="match status" value="1"/>
</dbReference>
<dbReference type="PROSITE" id="PS50097">
    <property type="entry name" value="BTB"/>
    <property type="match status" value="1"/>
</dbReference>
<feature type="compositionally biased region" description="Basic and acidic residues" evidence="1">
    <location>
        <begin position="10"/>
        <end position="19"/>
    </location>
</feature>
<name>A0A6S7FRS7_PARCT</name>
<accession>A0A6S7FRS7</accession>
<dbReference type="Pfam" id="PF07707">
    <property type="entry name" value="BACK"/>
    <property type="match status" value="1"/>
</dbReference>
<feature type="region of interest" description="Disordered" evidence="1">
    <location>
        <begin position="1"/>
        <end position="24"/>
    </location>
</feature>